<dbReference type="InterPro" id="IPR002110">
    <property type="entry name" value="Ankyrin_rpt"/>
</dbReference>
<accession>A0A3G4ZYJ9</accession>
<protein>
    <submittedName>
        <fullName evidence="3">Uncharacterized protein</fullName>
    </submittedName>
</protein>
<evidence type="ECO:0000256" key="2">
    <source>
        <dbReference type="ARBA" id="ARBA00023043"/>
    </source>
</evidence>
<gene>
    <name evidence="3" type="ORF">Faunusvirus2_28</name>
</gene>
<evidence type="ECO:0000256" key="1">
    <source>
        <dbReference type="ARBA" id="ARBA00022737"/>
    </source>
</evidence>
<sequence>MDIAIKHANEFKQLIHTESEIKCVEYIDKYNDFYDTIAGIWSPLTYACNYEKFKVVYKLLDVGADINLSVSGWNALMYVSYLGNIDVATELLRRGANINYKNSRYSSALSIACTYGRDQLAAILIKMGADFVELLDYYNICFKTVHIIQSIRDVYRQRIIAIIDGKSGDNAMAVSFRTTYAVGVVDIIAEFII</sequence>
<proteinExistence type="predicted"/>
<dbReference type="PROSITE" id="PS50297">
    <property type="entry name" value="ANK_REP_REGION"/>
    <property type="match status" value="1"/>
</dbReference>
<dbReference type="Pfam" id="PF12796">
    <property type="entry name" value="Ank_2"/>
    <property type="match status" value="1"/>
</dbReference>
<dbReference type="SMART" id="SM00248">
    <property type="entry name" value="ANK"/>
    <property type="match status" value="3"/>
</dbReference>
<dbReference type="InterPro" id="IPR036770">
    <property type="entry name" value="Ankyrin_rpt-contain_sf"/>
</dbReference>
<reference evidence="3" key="1">
    <citation type="submission" date="2018-10" db="EMBL/GenBank/DDBJ databases">
        <title>Hidden diversity of soil giant viruses.</title>
        <authorList>
            <person name="Schulz F."/>
            <person name="Alteio L."/>
            <person name="Goudeau D."/>
            <person name="Ryan E.M."/>
            <person name="Malmstrom R.R."/>
            <person name="Blanchard J."/>
            <person name="Woyke T."/>
        </authorList>
    </citation>
    <scope>NUCLEOTIDE SEQUENCE</scope>
    <source>
        <strain evidence="3">FNV1</strain>
    </source>
</reference>
<evidence type="ECO:0000313" key="3">
    <source>
        <dbReference type="EMBL" id="AYV79081.1"/>
    </source>
</evidence>
<keyword evidence="2" id="KW-0040">ANK repeat</keyword>
<dbReference type="SUPFAM" id="SSF48403">
    <property type="entry name" value="Ankyrin repeat"/>
    <property type="match status" value="1"/>
</dbReference>
<dbReference type="PANTHER" id="PTHR24198:SF165">
    <property type="entry name" value="ANKYRIN REPEAT-CONTAINING PROTEIN-RELATED"/>
    <property type="match status" value="1"/>
</dbReference>
<dbReference type="PROSITE" id="PS50088">
    <property type="entry name" value="ANK_REPEAT"/>
    <property type="match status" value="1"/>
</dbReference>
<name>A0A3G4ZYJ9_9VIRU</name>
<dbReference type="PANTHER" id="PTHR24198">
    <property type="entry name" value="ANKYRIN REPEAT AND PROTEIN KINASE DOMAIN-CONTAINING PROTEIN"/>
    <property type="match status" value="1"/>
</dbReference>
<dbReference type="EMBL" id="MK072133">
    <property type="protein sequence ID" value="AYV79081.1"/>
    <property type="molecule type" value="Genomic_DNA"/>
</dbReference>
<dbReference type="Gene3D" id="1.25.40.20">
    <property type="entry name" value="Ankyrin repeat-containing domain"/>
    <property type="match status" value="1"/>
</dbReference>
<organism evidence="3">
    <name type="scientific">Faunusvirus sp</name>
    <dbReference type="NCBI Taxonomy" id="2487766"/>
    <lineage>
        <taxon>Viruses</taxon>
        <taxon>Varidnaviria</taxon>
        <taxon>Bamfordvirae</taxon>
        <taxon>Nucleocytoviricota</taxon>
        <taxon>Megaviricetes</taxon>
        <taxon>Imitervirales</taxon>
        <taxon>Mimiviridae</taxon>
    </lineage>
</organism>
<keyword evidence="1" id="KW-0677">Repeat</keyword>